<dbReference type="InterPro" id="IPR029063">
    <property type="entry name" value="SAM-dependent_MTases_sf"/>
</dbReference>
<dbReference type="Gene3D" id="3.40.50.150">
    <property type="entry name" value="Vaccinia Virus protein VP39"/>
    <property type="match status" value="1"/>
</dbReference>
<sequence length="210" mass="21944">MKLPDSGAPVTPDGRRHAPSAARNAGPILQLLQAELPAQGQVLELAAGTGQHAAEFAAALPGLVWQPTDADPDNMVSIRAWADFSGCDTLRPPLVLDAARPGWAQAWPGQDAVLVVNLLHLIPVPAAKVVLCEGIAALAPVGKLLIYGPFLRDGRTTSDGDAAFHASLQAQDPGIGYKDLGWVAAQVHALGAQMRVQPMPANNLALVIFK</sequence>
<protein>
    <recommendedName>
        <fullName evidence="4">DUF938 domain-containing protein</fullName>
    </recommendedName>
</protein>
<dbReference type="Proteomes" id="UP000010121">
    <property type="component" value="Unassembled WGS sequence"/>
</dbReference>
<dbReference type="eggNOG" id="COG0500">
    <property type="taxonomic scope" value="Bacteria"/>
</dbReference>
<dbReference type="Pfam" id="PF06080">
    <property type="entry name" value="DUF938"/>
    <property type="match status" value="1"/>
</dbReference>
<dbReference type="RefSeq" id="WP_008031011.1">
    <property type="nucleotide sequence ID" value="NZ_ACYY01000014.1"/>
</dbReference>
<dbReference type="OrthoDB" id="5525831at2"/>
<dbReference type="STRING" id="371731.Rsw2DRAFT_2244"/>
<evidence type="ECO:0000256" key="1">
    <source>
        <dbReference type="SAM" id="MobiDB-lite"/>
    </source>
</evidence>
<accession>C8S2G6</accession>
<feature type="region of interest" description="Disordered" evidence="1">
    <location>
        <begin position="1"/>
        <end position="21"/>
    </location>
</feature>
<organism evidence="2 3">
    <name type="scientific">Rhodobacter ferrooxidans</name>
    <dbReference type="NCBI Taxonomy" id="371731"/>
    <lineage>
        <taxon>Bacteria</taxon>
        <taxon>Pseudomonadati</taxon>
        <taxon>Pseudomonadota</taxon>
        <taxon>Alphaproteobacteria</taxon>
        <taxon>Rhodobacterales</taxon>
        <taxon>Rhodobacter group</taxon>
        <taxon>Rhodobacter</taxon>
    </lineage>
</organism>
<proteinExistence type="predicted"/>
<gene>
    <name evidence="2" type="ORF">Rsw2DRAFT_2244</name>
</gene>
<evidence type="ECO:0008006" key="4">
    <source>
        <dbReference type="Google" id="ProtNLM"/>
    </source>
</evidence>
<dbReference type="InterPro" id="IPR010342">
    <property type="entry name" value="DUF938"/>
</dbReference>
<evidence type="ECO:0000313" key="2">
    <source>
        <dbReference type="EMBL" id="EEW24837.1"/>
    </source>
</evidence>
<dbReference type="PANTHER" id="PTHR20974">
    <property type="entry name" value="UPF0585 PROTEIN CG18661"/>
    <property type="match status" value="1"/>
</dbReference>
<dbReference type="PANTHER" id="PTHR20974:SF0">
    <property type="entry name" value="UPF0585 PROTEIN CG18661"/>
    <property type="match status" value="1"/>
</dbReference>
<keyword evidence="3" id="KW-1185">Reference proteome</keyword>
<dbReference type="EMBL" id="ACYY01000014">
    <property type="protein sequence ID" value="EEW24837.1"/>
    <property type="molecule type" value="Genomic_DNA"/>
</dbReference>
<name>C8S2G6_9RHOB</name>
<comment type="caution">
    <text evidence="2">The sequence shown here is derived from an EMBL/GenBank/DDBJ whole genome shotgun (WGS) entry which is preliminary data.</text>
</comment>
<dbReference type="SUPFAM" id="SSF53335">
    <property type="entry name" value="S-adenosyl-L-methionine-dependent methyltransferases"/>
    <property type="match status" value="1"/>
</dbReference>
<dbReference type="AlphaFoldDB" id="C8S2G6"/>
<reference evidence="2 3" key="1">
    <citation type="submission" date="2009-08" db="EMBL/GenBank/DDBJ databases">
        <title>The draft genome of Rhodobacter sp. SW2.</title>
        <authorList>
            <consortium name="US DOE Joint Genome Institute (JGI-PGF)"/>
            <person name="Lucas S."/>
            <person name="Copeland A."/>
            <person name="Lapidus A."/>
            <person name="Glavina del Rio T."/>
            <person name="Tice H."/>
            <person name="Bruce D."/>
            <person name="Goodwin L."/>
            <person name="Pitluck S."/>
            <person name="Larimer F."/>
            <person name="Land M.L."/>
            <person name="Hauser L."/>
            <person name="Emerson D."/>
        </authorList>
    </citation>
    <scope>NUCLEOTIDE SEQUENCE [LARGE SCALE GENOMIC DNA]</scope>
    <source>
        <strain evidence="2 3">SW2</strain>
    </source>
</reference>
<evidence type="ECO:0000313" key="3">
    <source>
        <dbReference type="Proteomes" id="UP000010121"/>
    </source>
</evidence>